<evidence type="ECO:0008006" key="3">
    <source>
        <dbReference type="Google" id="ProtNLM"/>
    </source>
</evidence>
<protein>
    <recommendedName>
        <fullName evidence="3">DUF4440 domain-containing protein</fullName>
    </recommendedName>
</protein>
<dbReference type="Gene3D" id="3.10.450.50">
    <property type="match status" value="2"/>
</dbReference>
<evidence type="ECO:0000313" key="2">
    <source>
        <dbReference type="Proteomes" id="UP001165565"/>
    </source>
</evidence>
<dbReference type="EMBL" id="JANFAV010000004">
    <property type="protein sequence ID" value="MCW6534886.1"/>
    <property type="molecule type" value="Genomic_DNA"/>
</dbReference>
<accession>A0AA41Z956</accession>
<dbReference type="AlphaFoldDB" id="A0AA41Z956"/>
<dbReference type="Proteomes" id="UP001165565">
    <property type="component" value="Unassembled WGS sequence"/>
</dbReference>
<gene>
    <name evidence="1" type="ORF">NEE01_08825</name>
</gene>
<comment type="caution">
    <text evidence="1">The sequence shown here is derived from an EMBL/GenBank/DDBJ whole genome shotgun (WGS) entry which is preliminary data.</text>
</comment>
<keyword evidence="2" id="KW-1185">Reference proteome</keyword>
<reference evidence="1" key="1">
    <citation type="submission" date="2022-06" db="EMBL/GenBank/DDBJ databases">
        <title>Sphingomonas sp. nov. isolated from rhizosphere soil of tomato.</title>
        <authorList>
            <person name="Dong H."/>
            <person name="Gao R."/>
        </authorList>
    </citation>
    <scope>NUCLEOTIDE SEQUENCE</scope>
    <source>
        <strain evidence="1">MMSM24</strain>
    </source>
</reference>
<organism evidence="1 2">
    <name type="scientific">Sphingomonas lycopersici</name>
    <dbReference type="NCBI Taxonomy" id="2951807"/>
    <lineage>
        <taxon>Bacteria</taxon>
        <taxon>Pseudomonadati</taxon>
        <taxon>Pseudomonadota</taxon>
        <taxon>Alphaproteobacteria</taxon>
        <taxon>Sphingomonadales</taxon>
        <taxon>Sphingomonadaceae</taxon>
        <taxon>Sphingomonas</taxon>
    </lineage>
</organism>
<proteinExistence type="predicted"/>
<name>A0AA41Z956_9SPHN</name>
<sequence>MNPILSRRLRLPGALLALLSLGVAGIGVARARVDAFSGLVAAERRFAADARRLGIGAAFLAHVAADGILLRPAPMPARPALSADKNDPGVVLEWQPATALIAQSADFGVTTGPYRLAAAGKASHGQFLTVWIRDPAGQWHWFLDHGLPPALGDLAAPLPQTVERLAAGKRTAGSDPAQADDRLNNAVLKGEGDTQFAMLAADARLLRPRRAPLPSAEAKAALAADAPATAIARLGMRTARTGDLGVTYGKVTSAGGKDLTYVRIWRRDAAGWRVVIDERT</sequence>
<dbReference type="InterPro" id="IPR032710">
    <property type="entry name" value="NTF2-like_dom_sf"/>
</dbReference>
<evidence type="ECO:0000313" key="1">
    <source>
        <dbReference type="EMBL" id="MCW6534886.1"/>
    </source>
</evidence>
<dbReference type="RefSeq" id="WP_265268680.1">
    <property type="nucleotide sequence ID" value="NZ_JANFAV010000004.1"/>
</dbReference>
<dbReference type="SUPFAM" id="SSF54427">
    <property type="entry name" value="NTF2-like"/>
    <property type="match status" value="1"/>
</dbReference>